<evidence type="ECO:0000313" key="2">
    <source>
        <dbReference type="EMBL" id="OBS69339.1"/>
    </source>
</evidence>
<dbReference type="CDD" id="cd00096">
    <property type="entry name" value="Ig"/>
    <property type="match status" value="1"/>
</dbReference>
<dbReference type="Pfam" id="PF07679">
    <property type="entry name" value="I-set"/>
    <property type="match status" value="2"/>
</dbReference>
<dbReference type="Gene3D" id="2.60.40.10">
    <property type="entry name" value="Immunoglobulins"/>
    <property type="match status" value="2"/>
</dbReference>
<accession>A0A1A6GTT7</accession>
<dbReference type="InterPro" id="IPR007110">
    <property type="entry name" value="Ig-like_dom"/>
</dbReference>
<dbReference type="AlphaFoldDB" id="A0A1A6GTT7"/>
<keyword evidence="3" id="KW-1185">Reference proteome</keyword>
<dbReference type="InterPro" id="IPR013783">
    <property type="entry name" value="Ig-like_fold"/>
</dbReference>
<dbReference type="PANTHER" id="PTHR47633">
    <property type="entry name" value="IMMUNOGLOBULIN"/>
    <property type="match status" value="1"/>
</dbReference>
<dbReference type="InterPro" id="IPR013098">
    <property type="entry name" value="Ig_I-set"/>
</dbReference>
<proteinExistence type="predicted"/>
<dbReference type="Proteomes" id="UP000092124">
    <property type="component" value="Unassembled WGS sequence"/>
</dbReference>
<dbReference type="EMBL" id="LZPO01072769">
    <property type="protein sequence ID" value="OBS69339.1"/>
    <property type="molecule type" value="Genomic_DNA"/>
</dbReference>
<dbReference type="FunFam" id="2.60.40.10:FF:000218">
    <property type="entry name" value="titin isoform X1"/>
    <property type="match status" value="1"/>
</dbReference>
<dbReference type="InterPro" id="IPR003599">
    <property type="entry name" value="Ig_sub"/>
</dbReference>
<dbReference type="PANTHER" id="PTHR47633:SF15">
    <property type="entry name" value="IG-LIKE DOMAIN-CONTAINING PROTEIN"/>
    <property type="match status" value="1"/>
</dbReference>
<dbReference type="InterPro" id="IPR036179">
    <property type="entry name" value="Ig-like_dom_sf"/>
</dbReference>
<protein>
    <recommendedName>
        <fullName evidence="1">Ig-like domain-containing protein</fullName>
    </recommendedName>
</protein>
<dbReference type="STRING" id="56216.A0A1A6GTT7"/>
<comment type="caution">
    <text evidence="2">The sequence shown here is derived from an EMBL/GenBank/DDBJ whole genome shotgun (WGS) entry which is preliminary data.</text>
</comment>
<dbReference type="SUPFAM" id="SSF48726">
    <property type="entry name" value="Immunoglobulin"/>
    <property type="match status" value="2"/>
</dbReference>
<evidence type="ECO:0000259" key="1">
    <source>
        <dbReference type="PROSITE" id="PS50835"/>
    </source>
</evidence>
<organism evidence="2 3">
    <name type="scientific">Neotoma lepida</name>
    <name type="common">Desert woodrat</name>
    <dbReference type="NCBI Taxonomy" id="56216"/>
    <lineage>
        <taxon>Eukaryota</taxon>
        <taxon>Metazoa</taxon>
        <taxon>Chordata</taxon>
        <taxon>Craniata</taxon>
        <taxon>Vertebrata</taxon>
        <taxon>Euteleostomi</taxon>
        <taxon>Mammalia</taxon>
        <taxon>Eutheria</taxon>
        <taxon>Euarchontoglires</taxon>
        <taxon>Glires</taxon>
        <taxon>Rodentia</taxon>
        <taxon>Myomorpha</taxon>
        <taxon>Muroidea</taxon>
        <taxon>Cricetidae</taxon>
        <taxon>Neotominae</taxon>
        <taxon>Neotoma</taxon>
    </lineage>
</organism>
<dbReference type="OrthoDB" id="5969272at2759"/>
<reference evidence="2 3" key="1">
    <citation type="submission" date="2016-06" db="EMBL/GenBank/DDBJ databases">
        <title>The Draft Genome Sequence and Annotation of the Desert Woodrat Neotoma lepida.</title>
        <authorList>
            <person name="Campbell M."/>
            <person name="Oakeson K.F."/>
            <person name="Yandell M."/>
            <person name="Halpert J.R."/>
            <person name="Dearing D."/>
        </authorList>
    </citation>
    <scope>NUCLEOTIDE SEQUENCE [LARGE SCALE GENOMIC DNA]</scope>
    <source>
        <strain evidence="2">417</strain>
        <tissue evidence="2">Liver</tissue>
    </source>
</reference>
<sequence>PATFVKKLSDHSVEPGKSVILEGTYTGTLPISVTWKKDGVSITPSERCSIVTTEKTCILEILSSTKGDAGHYSCEIENEAGRDACEALVSTLEPKKSPFFDIKPVSIDVIAGESADFECHVTGAQPMRITWSKDNKEIRPGGNYTIT</sequence>
<dbReference type="SMART" id="SM00409">
    <property type="entry name" value="IG"/>
    <property type="match status" value="1"/>
</dbReference>
<dbReference type="SMART" id="SM00408">
    <property type="entry name" value="IGc2"/>
    <property type="match status" value="1"/>
</dbReference>
<feature type="non-terminal residue" evidence="2">
    <location>
        <position position="1"/>
    </location>
</feature>
<name>A0A1A6GTT7_NEOLE</name>
<feature type="domain" description="Ig-like" evidence="1">
    <location>
        <begin position="98"/>
        <end position="147"/>
    </location>
</feature>
<dbReference type="PROSITE" id="PS50835">
    <property type="entry name" value="IG_LIKE"/>
    <property type="match status" value="2"/>
</dbReference>
<feature type="non-terminal residue" evidence="2">
    <location>
        <position position="147"/>
    </location>
</feature>
<dbReference type="InterPro" id="IPR003598">
    <property type="entry name" value="Ig_sub2"/>
</dbReference>
<gene>
    <name evidence="2" type="ORF">A6R68_02120</name>
</gene>
<evidence type="ECO:0000313" key="3">
    <source>
        <dbReference type="Proteomes" id="UP000092124"/>
    </source>
</evidence>
<feature type="domain" description="Ig-like" evidence="1">
    <location>
        <begin position="1"/>
        <end position="90"/>
    </location>
</feature>